<sequence length="426" mass="48470">MMRLSSGVSKPPTLSDLQTGMLTNFCTDGTPNSQTPHKIEFEGVKRPATENSTPPLFHGHLNKFPAACHVFESGEVTIAWYKMAKEDRDNAFIHPYFKIDQGGKVLIISKDVDYTLSNWVKANPSLAHTHDTRVMIRQNYGICAAFTADSIFVVEHNVQMGIPVGCDGVEGDISSFEALINELYPFRCCNDFELSHLVSSMKPTANVPEVDMERRLTTLLSHLWYLTSVDQNDICVEAWSMISKNNLGYDVVKIYKKYLGQSKLDWKQNFLKQPNGQSLKTFVPNFDKLDKSDGMAFLHCSRICISHAIYKVGMTETDVHETLKNSFPEFMAILFETLWIHQLHVNVHSLINFCKYCSFSWRRTVDDRQFIVTDISQPYYAGKAEYCVVLGCLKKKLEISCFVFAFEIVLSIKGEGDFDKHGIRFV</sequence>
<comment type="caution">
    <text evidence="1">The sequence shown here is derived from an EMBL/GenBank/DDBJ whole genome shotgun (WGS) entry which is preliminary data.</text>
</comment>
<accession>A0A498HRF9</accession>
<name>A0A498HRF9_MALDO</name>
<protein>
    <submittedName>
        <fullName evidence="1">Uncharacterized protein</fullName>
    </submittedName>
</protein>
<keyword evidence="2" id="KW-1185">Reference proteome</keyword>
<reference evidence="1 2" key="1">
    <citation type="submission" date="2018-10" db="EMBL/GenBank/DDBJ databases">
        <title>A high-quality apple genome assembly.</title>
        <authorList>
            <person name="Hu J."/>
        </authorList>
    </citation>
    <scope>NUCLEOTIDE SEQUENCE [LARGE SCALE GENOMIC DNA]</scope>
    <source>
        <strain evidence="2">cv. HFTH1</strain>
        <tissue evidence="1">Young leaf</tissue>
    </source>
</reference>
<dbReference type="AlphaFoldDB" id="A0A498HRF9"/>
<dbReference type="EMBL" id="RDQH01000341">
    <property type="protein sequence ID" value="RXH72522.1"/>
    <property type="molecule type" value="Genomic_DNA"/>
</dbReference>
<evidence type="ECO:0000313" key="2">
    <source>
        <dbReference type="Proteomes" id="UP000290289"/>
    </source>
</evidence>
<dbReference type="Proteomes" id="UP000290289">
    <property type="component" value="Chromosome 15"/>
</dbReference>
<proteinExistence type="predicted"/>
<organism evidence="1 2">
    <name type="scientific">Malus domestica</name>
    <name type="common">Apple</name>
    <name type="synonym">Pyrus malus</name>
    <dbReference type="NCBI Taxonomy" id="3750"/>
    <lineage>
        <taxon>Eukaryota</taxon>
        <taxon>Viridiplantae</taxon>
        <taxon>Streptophyta</taxon>
        <taxon>Embryophyta</taxon>
        <taxon>Tracheophyta</taxon>
        <taxon>Spermatophyta</taxon>
        <taxon>Magnoliopsida</taxon>
        <taxon>eudicotyledons</taxon>
        <taxon>Gunneridae</taxon>
        <taxon>Pentapetalae</taxon>
        <taxon>rosids</taxon>
        <taxon>fabids</taxon>
        <taxon>Rosales</taxon>
        <taxon>Rosaceae</taxon>
        <taxon>Amygdaloideae</taxon>
        <taxon>Maleae</taxon>
        <taxon>Malus</taxon>
    </lineage>
</organism>
<gene>
    <name evidence="1" type="ORF">DVH24_012206</name>
</gene>
<evidence type="ECO:0000313" key="1">
    <source>
        <dbReference type="EMBL" id="RXH72522.1"/>
    </source>
</evidence>